<dbReference type="Proteomes" id="UP001199314">
    <property type="component" value="Unassembled WGS sequence"/>
</dbReference>
<evidence type="ECO:0000313" key="2">
    <source>
        <dbReference type="EMBL" id="MBZ9778283.1"/>
    </source>
</evidence>
<protein>
    <submittedName>
        <fullName evidence="2">Uncharacterized protein</fullName>
    </submittedName>
</protein>
<keyword evidence="1" id="KW-0812">Transmembrane</keyword>
<comment type="caution">
    <text evidence="2">The sequence shown here is derived from an EMBL/GenBank/DDBJ whole genome shotgun (WGS) entry which is preliminary data.</text>
</comment>
<sequence>MQSDLRSKSFKNGISKRILKIQEAAWLEDENLFEIDVSRLSYFSSVVEGSFRFSYIIFVSLAFFGSFLGNAKKNESLK</sequence>
<proteinExistence type="predicted"/>
<reference evidence="3" key="1">
    <citation type="submission" date="2023-07" db="EMBL/GenBank/DDBJ databases">
        <title>Novel species isolated from saline lakes on Tibetan Plateau.</title>
        <authorList>
            <person name="Lu H."/>
        </authorList>
    </citation>
    <scope>NUCLEOTIDE SEQUENCE [LARGE SCALE GENOMIC DNA]</scope>
    <source>
        <strain evidence="3">CAK8W</strain>
    </source>
</reference>
<organism evidence="2 3">
    <name type="scientific">Psychroflexus longus</name>
    <dbReference type="NCBI Taxonomy" id="2873596"/>
    <lineage>
        <taxon>Bacteria</taxon>
        <taxon>Pseudomonadati</taxon>
        <taxon>Bacteroidota</taxon>
        <taxon>Flavobacteriia</taxon>
        <taxon>Flavobacteriales</taxon>
        <taxon>Flavobacteriaceae</taxon>
        <taxon>Psychroflexus</taxon>
    </lineage>
</organism>
<name>A0ABS7XH75_9FLAO</name>
<dbReference type="RefSeq" id="WP_224460639.1">
    <property type="nucleotide sequence ID" value="NZ_JAIQZE010000004.1"/>
</dbReference>
<keyword evidence="1" id="KW-1133">Transmembrane helix</keyword>
<keyword evidence="1" id="KW-0472">Membrane</keyword>
<gene>
    <name evidence="2" type="ORF">LB452_05035</name>
</gene>
<evidence type="ECO:0000313" key="3">
    <source>
        <dbReference type="Proteomes" id="UP001199314"/>
    </source>
</evidence>
<evidence type="ECO:0000256" key="1">
    <source>
        <dbReference type="SAM" id="Phobius"/>
    </source>
</evidence>
<dbReference type="EMBL" id="JAIQZE010000004">
    <property type="protein sequence ID" value="MBZ9778283.1"/>
    <property type="molecule type" value="Genomic_DNA"/>
</dbReference>
<feature type="transmembrane region" description="Helical" evidence="1">
    <location>
        <begin position="53"/>
        <end position="71"/>
    </location>
</feature>
<accession>A0ABS7XH75</accession>
<keyword evidence="3" id="KW-1185">Reference proteome</keyword>